<gene>
    <name evidence="2" type="ORF">CFK41_13510</name>
</gene>
<evidence type="ECO:0000313" key="3">
    <source>
        <dbReference type="Proteomes" id="UP000217889"/>
    </source>
</evidence>
<sequence length="170" mass="18951">MSLEVLRHDAEAASPYRDRILELWPTAFEPVADEDDWRNRFWEQHRGRADFRLVTAEIDGRLVGFAWGCTGERGQWWSDTVRAALGDAGDGWIGGHFEFVELAVRPEHRGSGIGGALHDALLDGLDHERALLQTDADPASAGHRLYLARGWQVIGALSEQKAVLGKRLRG</sequence>
<dbReference type="Pfam" id="PF00583">
    <property type="entry name" value="Acetyltransf_1"/>
    <property type="match status" value="1"/>
</dbReference>
<dbReference type="EMBL" id="CP023564">
    <property type="protein sequence ID" value="ATG55675.1"/>
    <property type="molecule type" value="Genomic_DNA"/>
</dbReference>
<evidence type="ECO:0000313" key="2">
    <source>
        <dbReference type="EMBL" id="ATG55675.1"/>
    </source>
</evidence>
<reference evidence="2 3" key="1">
    <citation type="journal article" date="2014" name="Int. J. Syst. Evol. Microbiol.">
        <title>Brachybacterium ginsengisoli sp. nov., isolated from soil of a ginseng field.</title>
        <authorList>
            <person name="Hoang V.A."/>
            <person name="Kim Y.J."/>
            <person name="Nguyen N.L."/>
            <person name="Yang D.C."/>
        </authorList>
    </citation>
    <scope>NUCLEOTIDE SEQUENCE [LARGE SCALE GENOMIC DNA]</scope>
    <source>
        <strain evidence="2 3">DCY80</strain>
    </source>
</reference>
<dbReference type="InterPro" id="IPR016181">
    <property type="entry name" value="Acyl_CoA_acyltransferase"/>
</dbReference>
<dbReference type="GO" id="GO:0016747">
    <property type="term" value="F:acyltransferase activity, transferring groups other than amino-acyl groups"/>
    <property type="evidence" value="ECO:0007669"/>
    <property type="project" value="InterPro"/>
</dbReference>
<dbReference type="InterPro" id="IPR000182">
    <property type="entry name" value="GNAT_dom"/>
</dbReference>
<dbReference type="AlphaFoldDB" id="A0A291GZQ0"/>
<keyword evidence="3" id="KW-1185">Reference proteome</keyword>
<feature type="domain" description="N-acetyltransferase" evidence="1">
    <location>
        <begin position="4"/>
        <end position="169"/>
    </location>
</feature>
<organism evidence="2 3">
    <name type="scientific">Brachybacterium ginsengisoli</name>
    <dbReference type="NCBI Taxonomy" id="1331682"/>
    <lineage>
        <taxon>Bacteria</taxon>
        <taxon>Bacillati</taxon>
        <taxon>Actinomycetota</taxon>
        <taxon>Actinomycetes</taxon>
        <taxon>Micrococcales</taxon>
        <taxon>Dermabacteraceae</taxon>
        <taxon>Brachybacterium</taxon>
    </lineage>
</organism>
<dbReference type="SUPFAM" id="SSF55729">
    <property type="entry name" value="Acyl-CoA N-acyltransferases (Nat)"/>
    <property type="match status" value="1"/>
</dbReference>
<evidence type="ECO:0000259" key="1">
    <source>
        <dbReference type="PROSITE" id="PS51186"/>
    </source>
</evidence>
<dbReference type="CDD" id="cd04301">
    <property type="entry name" value="NAT_SF"/>
    <property type="match status" value="1"/>
</dbReference>
<dbReference type="OrthoDB" id="3692150at2"/>
<dbReference type="Gene3D" id="3.40.630.30">
    <property type="match status" value="1"/>
</dbReference>
<name>A0A291GZQ0_9MICO</name>
<accession>A0A291GZQ0</accession>
<dbReference type="PROSITE" id="PS51186">
    <property type="entry name" value="GNAT"/>
    <property type="match status" value="1"/>
</dbReference>
<dbReference type="Proteomes" id="UP000217889">
    <property type="component" value="Chromosome"/>
</dbReference>
<dbReference type="KEGG" id="bgg:CFK41_13510"/>
<proteinExistence type="predicted"/>
<protein>
    <recommendedName>
        <fullName evidence="1">N-acetyltransferase domain-containing protein</fullName>
    </recommendedName>
</protein>
<dbReference type="RefSeq" id="WP_096800135.1">
    <property type="nucleotide sequence ID" value="NZ_CP023564.1"/>
</dbReference>